<dbReference type="GeneID" id="106156745"/>
<name>A0A1S3HNJ0_LINAN</name>
<feature type="transmembrane region" description="Helical" evidence="1">
    <location>
        <begin position="202"/>
        <end position="219"/>
    </location>
</feature>
<proteinExistence type="predicted"/>
<dbReference type="KEGG" id="lak:106156745"/>
<evidence type="ECO:0000256" key="1">
    <source>
        <dbReference type="SAM" id="Phobius"/>
    </source>
</evidence>
<keyword evidence="1" id="KW-1133">Transmembrane helix</keyword>
<dbReference type="Proteomes" id="UP000085678">
    <property type="component" value="Unplaced"/>
</dbReference>
<keyword evidence="2" id="KW-0732">Signal</keyword>
<reference evidence="4" key="1">
    <citation type="submission" date="2025-08" db="UniProtKB">
        <authorList>
            <consortium name="RefSeq"/>
        </authorList>
    </citation>
    <scope>IDENTIFICATION</scope>
    <source>
        <tissue evidence="4">Gonads</tissue>
    </source>
</reference>
<gene>
    <name evidence="4" type="primary">LOC106156745</name>
</gene>
<sequence>MTMFSAMGIFQVYLALAYDIPMNTMAIEMQWLHGGEFGIDCWMCSKDSNCSDVEPLSLVSPLKIFSDDQNERAAAELWLTLGLSSLSTFIDLISVTNPYFVSVTLYYFLCCASGSNDAAGRYFLTAYYAFWGILAGVHVQMTNLTLLDRHLLPQGDYPWEFKSTITILMVISFVASYMDCLLTFFGCCRWCDGSKGSLTRRIAYPLFIWNLVFFAMNIAKTTLPISHPKESYITVVAIGGGFILFWMGLISILLIFLCCGMDDAIRSLGRLVQVDDSSNRVHP</sequence>
<organism evidence="3 4">
    <name type="scientific">Lingula anatina</name>
    <name type="common">Brachiopod</name>
    <name type="synonym">Lingula unguis</name>
    <dbReference type="NCBI Taxonomy" id="7574"/>
    <lineage>
        <taxon>Eukaryota</taxon>
        <taxon>Metazoa</taxon>
        <taxon>Spiralia</taxon>
        <taxon>Lophotrochozoa</taxon>
        <taxon>Brachiopoda</taxon>
        <taxon>Linguliformea</taxon>
        <taxon>Lingulata</taxon>
        <taxon>Lingulida</taxon>
        <taxon>Linguloidea</taxon>
        <taxon>Lingulidae</taxon>
        <taxon>Lingula</taxon>
    </lineage>
</organism>
<feature type="transmembrane region" description="Helical" evidence="1">
    <location>
        <begin position="89"/>
        <end position="110"/>
    </location>
</feature>
<dbReference type="InParanoid" id="A0A1S3HNJ0"/>
<keyword evidence="1" id="KW-0812">Transmembrane</keyword>
<keyword evidence="3" id="KW-1185">Reference proteome</keyword>
<evidence type="ECO:0000313" key="3">
    <source>
        <dbReference type="Proteomes" id="UP000085678"/>
    </source>
</evidence>
<evidence type="ECO:0000313" key="4">
    <source>
        <dbReference type="RefSeq" id="XP_013387605.1"/>
    </source>
</evidence>
<feature type="transmembrane region" description="Helical" evidence="1">
    <location>
        <begin position="161"/>
        <end position="190"/>
    </location>
</feature>
<dbReference type="RefSeq" id="XP_013387605.1">
    <property type="nucleotide sequence ID" value="XM_013532151.1"/>
</dbReference>
<accession>A0A1S3HNJ0</accession>
<feature type="signal peptide" evidence="2">
    <location>
        <begin position="1"/>
        <end position="17"/>
    </location>
</feature>
<evidence type="ECO:0000256" key="2">
    <source>
        <dbReference type="SAM" id="SignalP"/>
    </source>
</evidence>
<feature type="transmembrane region" description="Helical" evidence="1">
    <location>
        <begin position="122"/>
        <end position="141"/>
    </location>
</feature>
<protein>
    <submittedName>
        <fullName evidence="4">Uncharacterized protein LOC106156745</fullName>
    </submittedName>
</protein>
<keyword evidence="1" id="KW-0472">Membrane</keyword>
<dbReference type="AlphaFoldDB" id="A0A1S3HNJ0"/>
<feature type="chain" id="PRO_5010266356" evidence="2">
    <location>
        <begin position="18"/>
        <end position="283"/>
    </location>
</feature>
<feature type="transmembrane region" description="Helical" evidence="1">
    <location>
        <begin position="231"/>
        <end position="257"/>
    </location>
</feature>